<sequence>MTKVPTAQGLSFLPFSDGYENGVQAGDDTDHYLSELRRRGKEAISELITSRENERKPSLALSTPCSFIGPRSWRVSITSRHLYFGFKSPPFFTSTIFTSTDTNPSLKPKLMKQTPSVL</sequence>
<dbReference type="EMBL" id="JABFAC010000010">
    <property type="protein sequence ID" value="MBA0626225.1"/>
    <property type="molecule type" value="Genomic_DNA"/>
</dbReference>
<comment type="caution">
    <text evidence="1">The sequence shown here is derived from an EMBL/GenBank/DDBJ whole genome shotgun (WGS) entry which is preliminary data.</text>
</comment>
<evidence type="ECO:0000313" key="1">
    <source>
        <dbReference type="EMBL" id="MBA0626225.1"/>
    </source>
</evidence>
<dbReference type="AlphaFoldDB" id="A0A7J8SK49"/>
<dbReference type="Proteomes" id="UP000593561">
    <property type="component" value="Unassembled WGS sequence"/>
</dbReference>
<protein>
    <submittedName>
        <fullName evidence="1">Uncharacterized protein</fullName>
    </submittedName>
</protein>
<proteinExistence type="predicted"/>
<reference evidence="1 2" key="1">
    <citation type="journal article" date="2019" name="Genome Biol. Evol.">
        <title>Insights into the evolution of the New World diploid cottons (Gossypium, subgenus Houzingenia) based on genome sequencing.</title>
        <authorList>
            <person name="Grover C.E."/>
            <person name="Arick M.A. 2nd"/>
            <person name="Thrash A."/>
            <person name="Conover J.L."/>
            <person name="Sanders W.S."/>
            <person name="Peterson D.G."/>
            <person name="Frelichowski J.E."/>
            <person name="Scheffler J.A."/>
            <person name="Scheffler B.E."/>
            <person name="Wendel J.F."/>
        </authorList>
    </citation>
    <scope>NUCLEOTIDE SEQUENCE [LARGE SCALE GENOMIC DNA]</scope>
    <source>
        <strain evidence="1">27</strain>
        <tissue evidence="1">Leaf</tissue>
    </source>
</reference>
<gene>
    <name evidence="1" type="ORF">Godav_003931</name>
</gene>
<evidence type="ECO:0000313" key="2">
    <source>
        <dbReference type="Proteomes" id="UP000593561"/>
    </source>
</evidence>
<organism evidence="1 2">
    <name type="scientific">Gossypium davidsonii</name>
    <name type="common">Davidson's cotton</name>
    <name type="synonym">Gossypium klotzschianum subsp. davidsonii</name>
    <dbReference type="NCBI Taxonomy" id="34287"/>
    <lineage>
        <taxon>Eukaryota</taxon>
        <taxon>Viridiplantae</taxon>
        <taxon>Streptophyta</taxon>
        <taxon>Embryophyta</taxon>
        <taxon>Tracheophyta</taxon>
        <taxon>Spermatophyta</taxon>
        <taxon>Magnoliopsida</taxon>
        <taxon>eudicotyledons</taxon>
        <taxon>Gunneridae</taxon>
        <taxon>Pentapetalae</taxon>
        <taxon>rosids</taxon>
        <taxon>malvids</taxon>
        <taxon>Malvales</taxon>
        <taxon>Malvaceae</taxon>
        <taxon>Malvoideae</taxon>
        <taxon>Gossypium</taxon>
    </lineage>
</organism>
<accession>A0A7J8SK49</accession>
<name>A0A7J8SK49_GOSDV</name>
<keyword evidence="2" id="KW-1185">Reference proteome</keyword>